<keyword evidence="1" id="KW-1133">Transmembrane helix</keyword>
<keyword evidence="1" id="KW-0472">Membrane</keyword>
<reference evidence="3" key="1">
    <citation type="journal article" date="2019" name="Int. J. Syst. Evol. Microbiol.">
        <title>The Global Catalogue of Microorganisms (GCM) 10K type strain sequencing project: providing services to taxonomists for standard genome sequencing and annotation.</title>
        <authorList>
            <consortium name="The Broad Institute Genomics Platform"/>
            <consortium name="The Broad Institute Genome Sequencing Center for Infectious Disease"/>
            <person name="Wu L."/>
            <person name="Ma J."/>
        </authorList>
    </citation>
    <scope>NUCLEOTIDE SEQUENCE [LARGE SCALE GENOMIC DNA]</scope>
    <source>
        <strain evidence="3">JCM 15577</strain>
    </source>
</reference>
<keyword evidence="3" id="KW-1185">Reference proteome</keyword>
<evidence type="ECO:0008006" key="4">
    <source>
        <dbReference type="Google" id="ProtNLM"/>
    </source>
</evidence>
<sequence>MTAYASPAPTPPEPGKALGIVALVAVFFFSVVGLILGIVAQSMSKKNGVTNTPAKIAVILGVIFLAIQVAVLIFVVPFLQFAFVS</sequence>
<protein>
    <recommendedName>
        <fullName evidence="4">DUF4190 domain-containing protein</fullName>
    </recommendedName>
</protein>
<dbReference type="Proteomes" id="UP001501690">
    <property type="component" value="Unassembled WGS sequence"/>
</dbReference>
<keyword evidence="1" id="KW-0812">Transmembrane</keyword>
<dbReference type="EMBL" id="BAAAPL010000001">
    <property type="protein sequence ID" value="GAA1694476.1"/>
    <property type="molecule type" value="Genomic_DNA"/>
</dbReference>
<dbReference type="RefSeq" id="WP_344069946.1">
    <property type="nucleotide sequence ID" value="NZ_BAAAPL010000001.1"/>
</dbReference>
<comment type="caution">
    <text evidence="2">The sequence shown here is derived from an EMBL/GenBank/DDBJ whole genome shotgun (WGS) entry which is preliminary data.</text>
</comment>
<proteinExistence type="predicted"/>
<evidence type="ECO:0000256" key="1">
    <source>
        <dbReference type="SAM" id="Phobius"/>
    </source>
</evidence>
<evidence type="ECO:0000313" key="2">
    <source>
        <dbReference type="EMBL" id="GAA1694476.1"/>
    </source>
</evidence>
<evidence type="ECO:0000313" key="3">
    <source>
        <dbReference type="Proteomes" id="UP001501690"/>
    </source>
</evidence>
<accession>A0ABP4TX50</accession>
<name>A0ABP4TX50_9MICO</name>
<organism evidence="2 3">
    <name type="scientific">Microbacterium sediminicola</name>
    <dbReference type="NCBI Taxonomy" id="415210"/>
    <lineage>
        <taxon>Bacteria</taxon>
        <taxon>Bacillati</taxon>
        <taxon>Actinomycetota</taxon>
        <taxon>Actinomycetes</taxon>
        <taxon>Micrococcales</taxon>
        <taxon>Microbacteriaceae</taxon>
        <taxon>Microbacterium</taxon>
    </lineage>
</organism>
<gene>
    <name evidence="2" type="ORF">GCM10009808_09460</name>
</gene>
<feature type="transmembrane region" description="Helical" evidence="1">
    <location>
        <begin position="20"/>
        <end position="44"/>
    </location>
</feature>
<feature type="transmembrane region" description="Helical" evidence="1">
    <location>
        <begin position="56"/>
        <end position="83"/>
    </location>
</feature>